<accession>C0DXT1</accession>
<dbReference type="EMBL" id="ACEA01000047">
    <property type="protein sequence ID" value="EEG23121.1"/>
    <property type="molecule type" value="Genomic_DNA"/>
</dbReference>
<evidence type="ECO:0000313" key="2">
    <source>
        <dbReference type="Proteomes" id="UP000005837"/>
    </source>
</evidence>
<name>C0DXT1_EIKCO</name>
<sequence>MVAWFSVSGSLCGMGLPEHLVQRCKKRFIFSGSLKCGLPETV</sequence>
<gene>
    <name evidence="1" type="ORF">EIKCOROL_02192</name>
</gene>
<comment type="caution">
    <text evidence="1">The sequence shown here is derived from an EMBL/GenBank/DDBJ whole genome shotgun (WGS) entry which is preliminary data.</text>
</comment>
<dbReference type="AlphaFoldDB" id="C0DXT1"/>
<reference evidence="1 2" key="1">
    <citation type="submission" date="2009-01" db="EMBL/GenBank/DDBJ databases">
        <authorList>
            <person name="Fulton L."/>
            <person name="Clifton S."/>
            <person name="Chinwalla A.T."/>
            <person name="Mitreva M."/>
            <person name="Sodergren E."/>
            <person name="Weinstock G."/>
            <person name="Clifton S."/>
            <person name="Dooling D.J."/>
            <person name="Fulton B."/>
            <person name="Minx P."/>
            <person name="Pepin K.H."/>
            <person name="Johnson M."/>
            <person name="Bhonagiri V."/>
            <person name="Nash W.E."/>
            <person name="Mardis E.R."/>
            <person name="Wilson R.K."/>
        </authorList>
    </citation>
    <scope>NUCLEOTIDE SEQUENCE [LARGE SCALE GENOMIC DNA]</scope>
    <source>
        <strain evidence="1 2">ATCC 23834</strain>
    </source>
</reference>
<dbReference type="Proteomes" id="UP000005837">
    <property type="component" value="Unassembled WGS sequence"/>
</dbReference>
<proteinExistence type="predicted"/>
<evidence type="ECO:0000313" key="1">
    <source>
        <dbReference type="EMBL" id="EEG23121.1"/>
    </source>
</evidence>
<protein>
    <submittedName>
        <fullName evidence="1">Uncharacterized protein</fullName>
    </submittedName>
</protein>
<organism evidence="1 2">
    <name type="scientific">Eikenella corrodens ATCC 23834</name>
    <dbReference type="NCBI Taxonomy" id="546274"/>
    <lineage>
        <taxon>Bacteria</taxon>
        <taxon>Pseudomonadati</taxon>
        <taxon>Pseudomonadota</taxon>
        <taxon>Betaproteobacteria</taxon>
        <taxon>Neisseriales</taxon>
        <taxon>Neisseriaceae</taxon>
        <taxon>Eikenella</taxon>
    </lineage>
</organism>
<dbReference type="HOGENOM" id="CLU_3250816_0_0_4"/>